<evidence type="ECO:0000256" key="15">
    <source>
        <dbReference type="ARBA" id="ARBA00081568"/>
    </source>
</evidence>
<evidence type="ECO:0000256" key="17">
    <source>
        <dbReference type="SAM" id="MobiDB-lite"/>
    </source>
</evidence>
<keyword evidence="9" id="KW-0067">ATP-binding</keyword>
<feature type="region of interest" description="Disordered" evidence="17">
    <location>
        <begin position="623"/>
        <end position="642"/>
    </location>
</feature>
<evidence type="ECO:0000256" key="16">
    <source>
        <dbReference type="HAMAP-Rule" id="MF_03111"/>
    </source>
</evidence>
<dbReference type="Proteomes" id="UP000483820">
    <property type="component" value="Chromosome I"/>
</dbReference>
<keyword evidence="3 16" id="KW-0831">Ubiquinone biosynthesis</keyword>
<dbReference type="InterPro" id="IPR000594">
    <property type="entry name" value="ThiF_NAD_FAD-bd"/>
</dbReference>
<dbReference type="Pfam" id="PF05019">
    <property type="entry name" value="Coq4"/>
    <property type="match status" value="1"/>
</dbReference>
<comment type="pathway">
    <text evidence="16">Cofactor biosynthesis; ubiquinone biosynthesis.</text>
</comment>
<keyword evidence="8 16" id="KW-0862">Zinc</keyword>
<comment type="cofactor">
    <cofactor evidence="16">
        <name>Zn(2+)</name>
        <dbReference type="ChEBI" id="CHEBI:29105"/>
    </cofactor>
</comment>
<evidence type="ECO:0000256" key="9">
    <source>
        <dbReference type="ARBA" id="ARBA00022840"/>
    </source>
</evidence>
<feature type="binding site" evidence="16">
    <location>
        <position position="149"/>
    </location>
    <ligand>
        <name>Zn(2+)</name>
        <dbReference type="ChEBI" id="CHEBI:29105"/>
    </ligand>
</feature>
<keyword evidence="11 16" id="KW-0472">Membrane</keyword>
<dbReference type="PANTHER" id="PTHR12922:SF7">
    <property type="entry name" value="UBIQUINONE BIOSYNTHESIS PROTEIN COQ4 HOMOLOG, MITOCHONDRIAL"/>
    <property type="match status" value="1"/>
</dbReference>
<dbReference type="GO" id="GO:0005524">
    <property type="term" value="F:ATP binding"/>
    <property type="evidence" value="ECO:0007669"/>
    <property type="project" value="UniProtKB-KW"/>
</dbReference>
<keyword evidence="12 16" id="KW-0456">Lyase</keyword>
<comment type="caution">
    <text evidence="19">The sequence shown here is derived from an EMBL/GenBank/DDBJ whole genome shotgun (WGS) entry which is preliminary data.</text>
</comment>
<dbReference type="GO" id="GO:0008641">
    <property type="term" value="F:ubiquitin-like modifier activating enzyme activity"/>
    <property type="evidence" value="ECO:0007669"/>
    <property type="project" value="InterPro"/>
</dbReference>
<dbReference type="Pfam" id="PF00899">
    <property type="entry name" value="ThiF"/>
    <property type="match status" value="1"/>
</dbReference>
<gene>
    <name evidence="16" type="primary">coq-4</name>
    <name evidence="19" type="ORF">GCK72_002156</name>
</gene>
<dbReference type="GO" id="GO:0008270">
    <property type="term" value="F:zinc ion binding"/>
    <property type="evidence" value="ECO:0007669"/>
    <property type="project" value="UniProtKB-UniRule"/>
</dbReference>
<evidence type="ECO:0000256" key="2">
    <source>
        <dbReference type="ARBA" id="ARBA00016279"/>
    </source>
</evidence>
<evidence type="ECO:0000256" key="6">
    <source>
        <dbReference type="ARBA" id="ARBA00022786"/>
    </source>
</evidence>
<keyword evidence="6" id="KW-0833">Ubl conjugation pathway</keyword>
<evidence type="ECO:0000256" key="3">
    <source>
        <dbReference type="ARBA" id="ARBA00022688"/>
    </source>
</evidence>
<dbReference type="PANTHER" id="PTHR12922">
    <property type="entry name" value="UBIQUINONE BIOSYNTHESIS PROTEIN"/>
    <property type="match status" value="1"/>
</dbReference>
<dbReference type="CDD" id="cd00757">
    <property type="entry name" value="ThiF_MoeB_HesA_family"/>
    <property type="match status" value="1"/>
</dbReference>
<protein>
    <recommendedName>
        <fullName evidence="2">Ubiquitin-like modifier-activating enzyme 5</fullName>
    </recommendedName>
    <alternativeName>
        <fullName evidence="15">4-hydroxy-3-methoxy-5-polyprenylbenzoate decarboxylase</fullName>
    </alternativeName>
</protein>
<dbReference type="Gene3D" id="3.40.50.720">
    <property type="entry name" value="NAD(P)-binding Rossmann-like Domain"/>
    <property type="match status" value="1"/>
</dbReference>
<sequence length="655" mass="73418">MSAPKLYASHVPLAPLSRLFLGIGSAVTAITDPRRGDMVAAMGETTAIGPVLENIRKRMDSDIVGKRLLEEKPRISNETIDRKWLADLPEGTLGKHYSNFLDRLNTSPDARPAVKYINDLDHLYVMQRYRETHDFTHIALEQKTNMLGEVTVKYFEGIQYGLPMCVSGGIFGGARLLRKHRQELIDKYLPWVVEQASNARFFMAFDWENHFEKQLSEVQKELNVARMKKQQDELTGFAENIDDLANRLKNALNKLEERKAESPDAPGNQLGNSQQEKQPTPYREKIGKLSGEVVDSNPYSRLMALQRMGIVQDYEIIREKTVAVVGVGGVGSVVAEMLTRCGIGKLILFDYDKVEIANMNRLFYQPNQAGLSKVEAARDTLIHVNPDVEIEVHNFNITTVDNFDTFVQRIRQGSLTNSRVDLVLSCVDNFEARMAVNMACNEENQIWMESGVSENAVSGHIQYIEPGKTACFACVPPLVVASNIDERTLKRDGVCAASLPTTMAVVAGFLVMNTLKYLLNFGEVSHYVGYNALADFFPRESIKPNPFCDDNHCLIRQKEYEARKASETIDLEIQEPEEEPVVHEENEWGIELVDESEPVLSSESPNNSGVAEGLKFAYEPAKKDNVSGDLSPAQAATHDLMQSIKDKLVQEAQKK</sequence>
<keyword evidence="7 16" id="KW-0999">Mitochondrion inner membrane</keyword>
<dbReference type="HAMAP" id="MF_03111">
    <property type="entry name" value="Coq4"/>
    <property type="match status" value="1"/>
</dbReference>
<comment type="subunit">
    <text evidence="14">Interacts with ufc-1.</text>
</comment>
<feature type="region of interest" description="Disordered" evidence="17">
    <location>
        <begin position="258"/>
        <end position="283"/>
    </location>
</feature>
<comment type="similarity">
    <text evidence="16">Belongs to the COQ4 family.</text>
</comment>
<evidence type="ECO:0000256" key="1">
    <source>
        <dbReference type="ARBA" id="ARBA00005339"/>
    </source>
</evidence>
<evidence type="ECO:0000256" key="8">
    <source>
        <dbReference type="ARBA" id="ARBA00022833"/>
    </source>
</evidence>
<comment type="function">
    <text evidence="16">Lyase that catalyzes the C1-decarboxylation of 4-hydroxy-3-methoxy-5-(all-trans-polyprenyl)benzoic acid into 2-methoxy-6-(all-trans-polyprenyl)phenol during ubiquinone biosynthesis.</text>
</comment>
<dbReference type="InterPro" id="IPR035985">
    <property type="entry name" value="Ubiquitin-activating_enz"/>
</dbReference>
<dbReference type="PROSITE" id="PS00065">
    <property type="entry name" value="D_2_HYDROXYACID_DH_1"/>
    <property type="match status" value="1"/>
</dbReference>
<proteinExistence type="inferred from homology"/>
<evidence type="ECO:0000256" key="13">
    <source>
        <dbReference type="ARBA" id="ARBA00055657"/>
    </source>
</evidence>
<comment type="catalytic activity">
    <reaction evidence="16">
        <text>a 4-hydroxy-3-methoxy-5-(all-trans-polyprenyl)benzoate + H(+) = a 2-methoxy-6-(all-trans-polyprenyl)phenol + CO2</text>
        <dbReference type="Rhea" id="RHEA:81179"/>
        <dbReference type="Rhea" id="RHEA-COMP:9551"/>
        <dbReference type="Rhea" id="RHEA-COMP:10931"/>
        <dbReference type="ChEBI" id="CHEBI:15378"/>
        <dbReference type="ChEBI" id="CHEBI:16526"/>
        <dbReference type="ChEBI" id="CHEBI:62731"/>
        <dbReference type="ChEBI" id="CHEBI:84443"/>
        <dbReference type="EC" id="4.1.1.130"/>
    </reaction>
</comment>
<organism evidence="19 20">
    <name type="scientific">Caenorhabditis remanei</name>
    <name type="common">Caenorhabditis vulgaris</name>
    <dbReference type="NCBI Taxonomy" id="31234"/>
    <lineage>
        <taxon>Eukaryota</taxon>
        <taxon>Metazoa</taxon>
        <taxon>Ecdysozoa</taxon>
        <taxon>Nematoda</taxon>
        <taxon>Chromadorea</taxon>
        <taxon>Rhabditida</taxon>
        <taxon>Rhabditina</taxon>
        <taxon>Rhabditomorpha</taxon>
        <taxon>Rhabditoidea</taxon>
        <taxon>Rhabditidae</taxon>
        <taxon>Peloderinae</taxon>
        <taxon>Caenorhabditis</taxon>
    </lineage>
</organism>
<name>A0A6A5HQZ0_CAERE</name>
<dbReference type="AlphaFoldDB" id="A0A6A5HQZ0"/>
<evidence type="ECO:0000256" key="14">
    <source>
        <dbReference type="ARBA" id="ARBA00063988"/>
    </source>
</evidence>
<comment type="subunit">
    <text evidence="16">Component of a multi-subunit COQ enzyme complex.</text>
</comment>
<comment type="similarity">
    <text evidence="1">Belongs to the ubiquitin-activating E1 family. UBA5 subfamily.</text>
</comment>
<keyword evidence="4 16" id="KW-0479">Metal-binding</keyword>
<evidence type="ECO:0000256" key="4">
    <source>
        <dbReference type="ARBA" id="ARBA00022723"/>
    </source>
</evidence>
<evidence type="ECO:0000313" key="20">
    <source>
        <dbReference type="Proteomes" id="UP000483820"/>
    </source>
</evidence>
<dbReference type="FunFam" id="3.40.50.720:FF:000066">
    <property type="entry name" value="Putative ubiquitin-like modifier-activating enzyme 5"/>
    <property type="match status" value="1"/>
</dbReference>
<evidence type="ECO:0000313" key="19">
    <source>
        <dbReference type="EMBL" id="KAF1770338.1"/>
    </source>
</evidence>
<feature type="binding site" evidence="16">
    <location>
        <position position="133"/>
    </location>
    <ligand>
        <name>Zn(2+)</name>
        <dbReference type="ChEBI" id="CHEBI:29105"/>
    </ligand>
</feature>
<reference evidence="19 20" key="1">
    <citation type="submission" date="2019-12" db="EMBL/GenBank/DDBJ databases">
        <title>Chromosome-level assembly of the Caenorhabditis remanei genome.</title>
        <authorList>
            <person name="Teterina A.A."/>
            <person name="Willis J.H."/>
            <person name="Phillips P.C."/>
        </authorList>
    </citation>
    <scope>NUCLEOTIDE SEQUENCE [LARGE SCALE GENOMIC DNA]</scope>
    <source>
        <strain evidence="19 20">PX506</strain>
        <tissue evidence="19">Whole organism</tissue>
    </source>
</reference>
<evidence type="ECO:0000256" key="11">
    <source>
        <dbReference type="ARBA" id="ARBA00023136"/>
    </source>
</evidence>
<evidence type="ECO:0000256" key="5">
    <source>
        <dbReference type="ARBA" id="ARBA00022741"/>
    </source>
</evidence>
<dbReference type="EMBL" id="WUAV01000001">
    <property type="protein sequence ID" value="KAF1770338.1"/>
    <property type="molecule type" value="Genomic_DNA"/>
</dbReference>
<evidence type="ECO:0000256" key="10">
    <source>
        <dbReference type="ARBA" id="ARBA00023128"/>
    </source>
</evidence>
<accession>A0A6A5HQZ0</accession>
<dbReference type="InterPro" id="IPR007715">
    <property type="entry name" value="Coq4"/>
</dbReference>
<feature type="binding site" evidence="16">
    <location>
        <position position="134"/>
    </location>
    <ligand>
        <name>Zn(2+)</name>
        <dbReference type="ChEBI" id="CHEBI:29105"/>
    </ligand>
</feature>
<evidence type="ECO:0000259" key="18">
    <source>
        <dbReference type="Pfam" id="PF00899"/>
    </source>
</evidence>
<dbReference type="SUPFAM" id="SSF69572">
    <property type="entry name" value="Activating enzymes of the ubiquitin-like proteins"/>
    <property type="match status" value="1"/>
</dbReference>
<comment type="function">
    <text evidence="13">E1-like enzyme which activates ufm-1. Required for interaction between ufm-1 and ufc-1.</text>
</comment>
<dbReference type="InterPro" id="IPR029752">
    <property type="entry name" value="D-isomer_DH_CS1"/>
</dbReference>
<comment type="subcellular location">
    <subcellularLocation>
        <location evidence="16">Mitochondrion inner membrane</location>
        <topology evidence="16">Peripheral membrane protein</topology>
        <orientation evidence="16">Matrix side</orientation>
    </subcellularLocation>
</comment>
<feature type="binding site" evidence="16">
    <location>
        <position position="137"/>
    </location>
    <ligand>
        <name>Zn(2+)</name>
        <dbReference type="ChEBI" id="CHEBI:29105"/>
    </ligand>
</feature>
<dbReference type="UniPathway" id="UPA00232"/>
<evidence type="ECO:0000256" key="12">
    <source>
        <dbReference type="ARBA" id="ARBA00023239"/>
    </source>
</evidence>
<keyword evidence="5" id="KW-0547">Nucleotide-binding</keyword>
<dbReference type="GO" id="GO:0031314">
    <property type="term" value="C:extrinsic component of mitochondrial inner membrane"/>
    <property type="evidence" value="ECO:0007669"/>
    <property type="project" value="UniProtKB-UniRule"/>
</dbReference>
<keyword evidence="10 16" id="KW-0496">Mitochondrion</keyword>
<dbReference type="GO" id="GO:0120539">
    <property type="term" value="F:4-hydroxy-3-methoxy-5-polyprenylbenzoate decarboxylase activity"/>
    <property type="evidence" value="ECO:0007669"/>
    <property type="project" value="UniProtKB-EC"/>
</dbReference>
<feature type="domain" description="THIF-type NAD/FAD binding fold" evidence="18">
    <location>
        <begin position="299"/>
        <end position="538"/>
    </location>
</feature>
<feature type="compositionally biased region" description="Polar residues" evidence="17">
    <location>
        <begin position="269"/>
        <end position="278"/>
    </location>
</feature>
<evidence type="ECO:0000256" key="7">
    <source>
        <dbReference type="ARBA" id="ARBA00022792"/>
    </source>
</evidence>
<dbReference type="InterPro" id="IPR027540">
    <property type="entry name" value="Coq4_euk"/>
</dbReference>